<reference evidence="1 2" key="2">
    <citation type="journal article" date="2022" name="Mol. Ecol. Resour.">
        <title>The genomes of chicory, endive, great burdock and yacon provide insights into Asteraceae paleo-polyploidization history and plant inulin production.</title>
        <authorList>
            <person name="Fan W."/>
            <person name="Wang S."/>
            <person name="Wang H."/>
            <person name="Wang A."/>
            <person name="Jiang F."/>
            <person name="Liu H."/>
            <person name="Zhao H."/>
            <person name="Xu D."/>
            <person name="Zhang Y."/>
        </authorList>
    </citation>
    <scope>NUCLEOTIDE SEQUENCE [LARGE SCALE GENOMIC DNA]</scope>
    <source>
        <strain evidence="2">cv. Niubang</strain>
    </source>
</reference>
<evidence type="ECO:0000313" key="1">
    <source>
        <dbReference type="EMBL" id="KAI3673453.1"/>
    </source>
</evidence>
<reference evidence="2" key="1">
    <citation type="journal article" date="2022" name="Mol. Ecol. Resour.">
        <title>The genomes of chicory, endive, great burdock and yacon provide insights into Asteraceae palaeo-polyploidization history and plant inulin production.</title>
        <authorList>
            <person name="Fan W."/>
            <person name="Wang S."/>
            <person name="Wang H."/>
            <person name="Wang A."/>
            <person name="Jiang F."/>
            <person name="Liu H."/>
            <person name="Zhao H."/>
            <person name="Xu D."/>
            <person name="Zhang Y."/>
        </authorList>
    </citation>
    <scope>NUCLEOTIDE SEQUENCE [LARGE SCALE GENOMIC DNA]</scope>
    <source>
        <strain evidence="2">cv. Niubang</strain>
    </source>
</reference>
<evidence type="ECO:0000313" key="2">
    <source>
        <dbReference type="Proteomes" id="UP001055879"/>
    </source>
</evidence>
<protein>
    <submittedName>
        <fullName evidence="1">Uncharacterized protein</fullName>
    </submittedName>
</protein>
<keyword evidence="2" id="KW-1185">Reference proteome</keyword>
<name>A0ACB8XSP0_ARCLA</name>
<dbReference type="Proteomes" id="UP001055879">
    <property type="component" value="Linkage Group LG15"/>
</dbReference>
<comment type="caution">
    <text evidence="1">The sequence shown here is derived from an EMBL/GenBank/DDBJ whole genome shotgun (WGS) entry which is preliminary data.</text>
</comment>
<proteinExistence type="predicted"/>
<organism evidence="1 2">
    <name type="scientific">Arctium lappa</name>
    <name type="common">Greater burdock</name>
    <name type="synonym">Lappa major</name>
    <dbReference type="NCBI Taxonomy" id="4217"/>
    <lineage>
        <taxon>Eukaryota</taxon>
        <taxon>Viridiplantae</taxon>
        <taxon>Streptophyta</taxon>
        <taxon>Embryophyta</taxon>
        <taxon>Tracheophyta</taxon>
        <taxon>Spermatophyta</taxon>
        <taxon>Magnoliopsida</taxon>
        <taxon>eudicotyledons</taxon>
        <taxon>Gunneridae</taxon>
        <taxon>Pentapetalae</taxon>
        <taxon>asterids</taxon>
        <taxon>campanulids</taxon>
        <taxon>Asterales</taxon>
        <taxon>Asteraceae</taxon>
        <taxon>Carduoideae</taxon>
        <taxon>Cardueae</taxon>
        <taxon>Arctiinae</taxon>
        <taxon>Arctium</taxon>
    </lineage>
</organism>
<sequence>MSYVPKQKEDEVRKVGFTGEDGNAKWKHDLSLNQDARHVKGNSPTEKKGIAEKKMVAISLYRGKLHRSPDVPRQWLMPTPKITLKDFKTLLHRRSRALSRLESTTTPNPNPNPNSVEDTNSGGRLPPESDGPATEDVVKDEETSKDNGEKTVDDELARSNYAEEEVNGLKLSKVGDDDENLGIPGDELVAVGDGKLFVEAPENGPNGVDGFRQEGKTDAPLQHGLEPLENNSLSDIEKRKKEVEEKLQILNARKHNLVQVLKQILSAEEELRRRSNVQGSTGRPLMSLQVDVGNDNGSMSRHVTPRPVSEGNCNGDTEGADADDGPNQKLRSRSLPRMSSVSPSSDSLHRRAPFATVPNPSRTPSGVAASSPSRFAPSSQQANATASVTGTNYVPTSPSPAAGGSLAFRDARLPSPWS</sequence>
<accession>A0ACB8XSP0</accession>
<gene>
    <name evidence="1" type="ORF">L6452_39572</name>
</gene>
<dbReference type="EMBL" id="CM042061">
    <property type="protein sequence ID" value="KAI3673453.1"/>
    <property type="molecule type" value="Genomic_DNA"/>
</dbReference>